<proteinExistence type="predicted"/>
<feature type="region of interest" description="Disordered" evidence="1">
    <location>
        <begin position="305"/>
        <end position="372"/>
    </location>
</feature>
<feature type="compositionally biased region" description="Gly residues" evidence="1">
    <location>
        <begin position="140"/>
        <end position="149"/>
    </location>
</feature>
<reference evidence="2 3" key="1">
    <citation type="submission" date="2017-06" db="EMBL/GenBank/DDBJ databases">
        <title>A platform for efficient transgenesis in Macrostomum lignano, a flatworm model organism for stem cell research.</title>
        <authorList>
            <person name="Berezikov E."/>
        </authorList>
    </citation>
    <scope>NUCLEOTIDE SEQUENCE [LARGE SCALE GENOMIC DNA]</scope>
    <source>
        <strain evidence="2">DV1</strain>
        <tissue evidence="2">Whole organism</tissue>
    </source>
</reference>
<feature type="region of interest" description="Disordered" evidence="1">
    <location>
        <begin position="66"/>
        <end position="117"/>
    </location>
</feature>
<sequence>MADSSARMEVFECPICAPKRYFVTEIGLRTHVADRHPWRSLPPAQRRLTPTRAAMPEPTWLRERQAAAAESVYHQQQAPSSLHHSQLPQQLHLRHPQTNGAPSMPGNNHQQHHRHHHNSNALVTFDTQSQLSDDVFFEEAGGGGGGRNRGFGQPPQQQQQQQRHQQHLQQSGYDEYPPPDYDLTPFELTRSLDAVDSSARKSRDLATTRRPWYDSEDYTGPRNLMEKRPGGYFDDQNEMEAGLDDSQGSYARGNGGAYSGRRMRHEIEERDSRIETLRMEIDRLWDERMRLLKHEAEGIRAVKDQGGAGLPYEGRSNQRGFMDDNGGQFGQGHAFQPVLPHSRLQLYRQQQPQPQPQPKQHHYMGMRRPAGY</sequence>
<evidence type="ECO:0000256" key="1">
    <source>
        <dbReference type="SAM" id="MobiDB-lite"/>
    </source>
</evidence>
<dbReference type="AlphaFoldDB" id="A0A267H4X4"/>
<feature type="compositionally biased region" description="Low complexity" evidence="1">
    <location>
        <begin position="79"/>
        <end position="91"/>
    </location>
</feature>
<evidence type="ECO:0000313" key="2">
    <source>
        <dbReference type="EMBL" id="PAA93323.1"/>
    </source>
</evidence>
<organism evidence="2 3">
    <name type="scientific">Macrostomum lignano</name>
    <dbReference type="NCBI Taxonomy" id="282301"/>
    <lineage>
        <taxon>Eukaryota</taxon>
        <taxon>Metazoa</taxon>
        <taxon>Spiralia</taxon>
        <taxon>Lophotrochozoa</taxon>
        <taxon>Platyhelminthes</taxon>
        <taxon>Rhabditophora</taxon>
        <taxon>Macrostomorpha</taxon>
        <taxon>Macrostomida</taxon>
        <taxon>Macrostomidae</taxon>
        <taxon>Macrostomum</taxon>
    </lineage>
</organism>
<dbReference type="Proteomes" id="UP000215902">
    <property type="component" value="Unassembled WGS sequence"/>
</dbReference>
<keyword evidence="3" id="KW-1185">Reference proteome</keyword>
<feature type="region of interest" description="Disordered" evidence="1">
    <location>
        <begin position="136"/>
        <end position="183"/>
    </location>
</feature>
<feature type="compositionally biased region" description="Low complexity" evidence="1">
    <location>
        <begin position="150"/>
        <end position="172"/>
    </location>
</feature>
<accession>A0A267H4X4</accession>
<comment type="caution">
    <text evidence="2">The sequence shown here is derived from an EMBL/GenBank/DDBJ whole genome shotgun (WGS) entry which is preliminary data.</text>
</comment>
<evidence type="ECO:0000313" key="3">
    <source>
        <dbReference type="Proteomes" id="UP000215902"/>
    </source>
</evidence>
<gene>
    <name evidence="2" type="ORF">BOX15_Mlig023768g1</name>
</gene>
<name>A0A267H4X4_9PLAT</name>
<dbReference type="EMBL" id="NIVC01000031">
    <property type="protein sequence ID" value="PAA93323.1"/>
    <property type="molecule type" value="Genomic_DNA"/>
</dbReference>
<protein>
    <submittedName>
        <fullName evidence="2">Uncharacterized protein</fullName>
    </submittedName>
</protein>